<feature type="region of interest" description="Disordered" evidence="1">
    <location>
        <begin position="160"/>
        <end position="299"/>
    </location>
</feature>
<accession>A0A6A6NTR3</accession>
<feature type="compositionally biased region" description="Polar residues" evidence="1">
    <location>
        <begin position="241"/>
        <end position="258"/>
    </location>
</feature>
<proteinExistence type="predicted"/>
<protein>
    <submittedName>
        <fullName evidence="2">Uncharacterized protein</fullName>
    </submittedName>
</protein>
<feature type="compositionally biased region" description="Basic and acidic residues" evidence="1">
    <location>
        <begin position="356"/>
        <end position="370"/>
    </location>
</feature>
<feature type="compositionally biased region" description="Basic and acidic residues" evidence="1">
    <location>
        <begin position="665"/>
        <end position="676"/>
    </location>
</feature>
<feature type="compositionally biased region" description="Polar residues" evidence="1">
    <location>
        <begin position="275"/>
        <end position="288"/>
    </location>
</feature>
<feature type="compositionally biased region" description="Basic and acidic residues" evidence="1">
    <location>
        <begin position="160"/>
        <end position="173"/>
    </location>
</feature>
<reference evidence="2" key="1">
    <citation type="journal article" date="2020" name="Stud. Mycol.">
        <title>101 Dothideomycetes genomes: a test case for predicting lifestyles and emergence of pathogens.</title>
        <authorList>
            <person name="Haridas S."/>
            <person name="Albert R."/>
            <person name="Binder M."/>
            <person name="Bloem J."/>
            <person name="Labutti K."/>
            <person name="Salamov A."/>
            <person name="Andreopoulos B."/>
            <person name="Baker S."/>
            <person name="Barry K."/>
            <person name="Bills G."/>
            <person name="Bluhm B."/>
            <person name="Cannon C."/>
            <person name="Castanera R."/>
            <person name="Culley D."/>
            <person name="Daum C."/>
            <person name="Ezra D."/>
            <person name="Gonzalez J."/>
            <person name="Henrissat B."/>
            <person name="Kuo A."/>
            <person name="Liang C."/>
            <person name="Lipzen A."/>
            <person name="Lutzoni F."/>
            <person name="Magnuson J."/>
            <person name="Mondo S."/>
            <person name="Nolan M."/>
            <person name="Ohm R."/>
            <person name="Pangilinan J."/>
            <person name="Park H.-J."/>
            <person name="Ramirez L."/>
            <person name="Alfaro M."/>
            <person name="Sun H."/>
            <person name="Tritt A."/>
            <person name="Yoshinaga Y."/>
            <person name="Zwiers L.-H."/>
            <person name="Turgeon B."/>
            <person name="Goodwin S."/>
            <person name="Spatafora J."/>
            <person name="Crous P."/>
            <person name="Grigoriev I."/>
        </authorList>
    </citation>
    <scope>NUCLEOTIDE SEQUENCE</scope>
    <source>
        <strain evidence="2">ATCC 16933</strain>
    </source>
</reference>
<dbReference type="Proteomes" id="UP000799766">
    <property type="component" value="Unassembled WGS sequence"/>
</dbReference>
<dbReference type="AlphaFoldDB" id="A0A6A6NTR3"/>
<feature type="compositionally biased region" description="Polar residues" evidence="1">
    <location>
        <begin position="373"/>
        <end position="388"/>
    </location>
</feature>
<feature type="compositionally biased region" description="Basic and acidic residues" evidence="1">
    <location>
        <begin position="479"/>
        <end position="488"/>
    </location>
</feature>
<organism evidence="2 3">
    <name type="scientific">Lineolata rhizophorae</name>
    <dbReference type="NCBI Taxonomy" id="578093"/>
    <lineage>
        <taxon>Eukaryota</taxon>
        <taxon>Fungi</taxon>
        <taxon>Dikarya</taxon>
        <taxon>Ascomycota</taxon>
        <taxon>Pezizomycotina</taxon>
        <taxon>Dothideomycetes</taxon>
        <taxon>Dothideomycetes incertae sedis</taxon>
        <taxon>Lineolatales</taxon>
        <taxon>Lineolataceae</taxon>
        <taxon>Lineolata</taxon>
    </lineage>
</organism>
<feature type="region of interest" description="Disordered" evidence="1">
    <location>
        <begin position="92"/>
        <end position="134"/>
    </location>
</feature>
<feature type="region of interest" description="Disordered" evidence="1">
    <location>
        <begin position="339"/>
        <end position="703"/>
    </location>
</feature>
<sequence length="743" mass="80604">MPRSDRTKVASGARNASRVAKSTVLAPAKTTRQTRPQQALERLGNKSDDDTGLPSRKRDKARPQPQPAIARGTAMTRTAVTRNTGKFIMTGALPAESSHSRRHARALNGSSDQSNQSDTNSDDSTGLVTKVKPSLRAQAVQRSAADLEMAHALAESRRDKIRLRNAERQRPEDVGANSDDSAGLVRSTQLQQLAREHDPAQKSNNFMMTGALPAGSGKRQPGARSKEAQSRPGNVVESAVLGSNQRNVATGHKSSSAGMITVGVPREEDEAIQETARQSSPRSSNKSPTLPGAAPHSEHMSSVLTLEIGSSPAREMAPPSVMKGTPAMESSLLALKNFRRRPRQPSILRMVQQTSDHGDIDDLDDFHPEDESTPLNVRNQRVSVSSGIISAYDGRQSSEPSSRKRKQDEVEEIQVPRSSPPPVYASANDVSSSHSSISLPEDVVPGTQEAEKVAGEPVILSETMAPPLSSVASSPTKPPAEKEPEVTHRHTTRRVRRRLNDAADGSDNDEHHTPAKLARRKKAAPTPATLSTNALHSLLPQRRQDGRSSRRRQDTAFEIPSDSSLDELQAPNTIMVDSQSEEESHYNARSRTRRRVTGLQSKPAQALGAPAKPTKGDSNKSGSAKKGKRKGGGTVASGKNKMSSPLAPRKDDTARHRRTYGRQSNSDKENENRNEESVFQSQSEPSDEEDTGVEEPVKAKGKNAAQVMSAELAAFAAKFKEVDNWEMEYESVDMYGQSSSPWR</sequence>
<feature type="compositionally biased region" description="Basic and acidic residues" evidence="1">
    <location>
        <begin position="542"/>
        <end position="555"/>
    </location>
</feature>
<name>A0A6A6NTR3_9PEZI</name>
<dbReference type="OrthoDB" id="5423493at2759"/>
<gene>
    <name evidence="2" type="ORF">BDY21DRAFT_365750</name>
</gene>
<feature type="region of interest" description="Disordered" evidence="1">
    <location>
        <begin position="1"/>
        <end position="79"/>
    </location>
</feature>
<evidence type="ECO:0000256" key="1">
    <source>
        <dbReference type="SAM" id="MobiDB-lite"/>
    </source>
</evidence>
<evidence type="ECO:0000313" key="3">
    <source>
        <dbReference type="Proteomes" id="UP000799766"/>
    </source>
</evidence>
<dbReference type="EMBL" id="MU001688">
    <property type="protein sequence ID" value="KAF2455141.1"/>
    <property type="molecule type" value="Genomic_DNA"/>
</dbReference>
<evidence type="ECO:0000313" key="2">
    <source>
        <dbReference type="EMBL" id="KAF2455141.1"/>
    </source>
</evidence>
<keyword evidence="3" id="KW-1185">Reference proteome</keyword>
<feature type="compositionally biased region" description="Low complexity" evidence="1">
    <location>
        <begin position="110"/>
        <end position="125"/>
    </location>
</feature>